<evidence type="ECO:0000313" key="2">
    <source>
        <dbReference type="Proteomes" id="UP000288805"/>
    </source>
</evidence>
<accession>A0A438JUZ7</accession>
<organism evidence="1 2">
    <name type="scientific">Vitis vinifera</name>
    <name type="common">Grape</name>
    <dbReference type="NCBI Taxonomy" id="29760"/>
    <lineage>
        <taxon>Eukaryota</taxon>
        <taxon>Viridiplantae</taxon>
        <taxon>Streptophyta</taxon>
        <taxon>Embryophyta</taxon>
        <taxon>Tracheophyta</taxon>
        <taxon>Spermatophyta</taxon>
        <taxon>Magnoliopsida</taxon>
        <taxon>eudicotyledons</taxon>
        <taxon>Gunneridae</taxon>
        <taxon>Pentapetalae</taxon>
        <taxon>rosids</taxon>
        <taxon>Vitales</taxon>
        <taxon>Vitaceae</taxon>
        <taxon>Viteae</taxon>
        <taxon>Vitis</taxon>
    </lineage>
</organism>
<reference evidence="1 2" key="1">
    <citation type="journal article" date="2018" name="PLoS Genet.">
        <title>Population sequencing reveals clonal diversity and ancestral inbreeding in the grapevine cultivar Chardonnay.</title>
        <authorList>
            <person name="Roach M.J."/>
            <person name="Johnson D.L."/>
            <person name="Bohlmann J."/>
            <person name="van Vuuren H.J."/>
            <person name="Jones S.J."/>
            <person name="Pretorius I.S."/>
            <person name="Schmidt S.A."/>
            <person name="Borneman A.R."/>
        </authorList>
    </citation>
    <scope>NUCLEOTIDE SEQUENCE [LARGE SCALE GENOMIC DNA]</scope>
    <source>
        <strain evidence="2">cv. Chardonnay</strain>
        <tissue evidence="1">Leaf</tissue>
    </source>
</reference>
<protein>
    <submittedName>
        <fullName evidence="1">Uncharacterized protein</fullName>
    </submittedName>
</protein>
<dbReference type="EMBL" id="QGNW01000026">
    <property type="protein sequence ID" value="RVX12749.1"/>
    <property type="molecule type" value="Genomic_DNA"/>
</dbReference>
<name>A0A438JUZ7_VITVI</name>
<dbReference type="AlphaFoldDB" id="A0A438JUZ7"/>
<comment type="caution">
    <text evidence="1">The sequence shown here is derived from an EMBL/GenBank/DDBJ whole genome shotgun (WGS) entry which is preliminary data.</text>
</comment>
<gene>
    <name evidence="1" type="ORF">CK203_009968</name>
</gene>
<proteinExistence type="predicted"/>
<dbReference type="Proteomes" id="UP000288805">
    <property type="component" value="Unassembled WGS sequence"/>
</dbReference>
<evidence type="ECO:0000313" key="1">
    <source>
        <dbReference type="EMBL" id="RVX12749.1"/>
    </source>
</evidence>
<sequence>MPTKGFEVEILALVKQIKMRSTGLVCFIGVGRFIDWGALNARGLSRGILIFFGTIGGECGCWGKDTKDVRNHKNGELGMRKASNITGKASKLFHIPCSAVRVQAWWILAALRP</sequence>